<keyword evidence="2 8" id="KW-0808">Transferase</keyword>
<dbReference type="GO" id="GO:0016779">
    <property type="term" value="F:nucleotidyltransferase activity"/>
    <property type="evidence" value="ECO:0007669"/>
    <property type="project" value="UniProtKB-KW"/>
</dbReference>
<comment type="caution">
    <text evidence="11">The sequence shown here is derived from an EMBL/GenBank/DDBJ whole genome shotgun (WGS) entry which is preliminary data.</text>
</comment>
<dbReference type="InterPro" id="IPR032828">
    <property type="entry name" value="PolyA_RNA-bd"/>
</dbReference>
<dbReference type="Pfam" id="PF12627">
    <property type="entry name" value="PolyA_pol_RNAbd"/>
    <property type="match status" value="1"/>
</dbReference>
<keyword evidence="4" id="KW-0548">Nucleotidyltransferase</keyword>
<evidence type="ECO:0000256" key="6">
    <source>
        <dbReference type="ARBA" id="ARBA00022741"/>
    </source>
</evidence>
<dbReference type="InterPro" id="IPR043519">
    <property type="entry name" value="NT_sf"/>
</dbReference>
<evidence type="ECO:0000256" key="5">
    <source>
        <dbReference type="ARBA" id="ARBA00022723"/>
    </source>
</evidence>
<dbReference type="Gene3D" id="1.10.3090.10">
    <property type="entry name" value="cca-adding enzyme, domain 2"/>
    <property type="match status" value="1"/>
</dbReference>
<feature type="domain" description="HD" evidence="10">
    <location>
        <begin position="268"/>
        <end position="388"/>
    </location>
</feature>
<dbReference type="PANTHER" id="PTHR46173:SF1">
    <property type="entry name" value="CCA TRNA NUCLEOTIDYLTRANSFERASE 1, MITOCHONDRIAL"/>
    <property type="match status" value="1"/>
</dbReference>
<feature type="coiled-coil region" evidence="9">
    <location>
        <begin position="471"/>
        <end position="498"/>
    </location>
</feature>
<keyword evidence="8" id="KW-0694">RNA-binding</keyword>
<dbReference type="EMBL" id="MEYS01000001">
    <property type="protein sequence ID" value="OGD34290.1"/>
    <property type="molecule type" value="Genomic_DNA"/>
</dbReference>
<evidence type="ECO:0000313" key="12">
    <source>
        <dbReference type="Proteomes" id="UP000176650"/>
    </source>
</evidence>
<keyword evidence="6" id="KW-0547">Nucleotide-binding</keyword>
<dbReference type="SUPFAM" id="SSF81301">
    <property type="entry name" value="Nucleotidyltransferase"/>
    <property type="match status" value="1"/>
</dbReference>
<dbReference type="Gene3D" id="1.10.246.80">
    <property type="match status" value="1"/>
</dbReference>
<dbReference type="InterPro" id="IPR006674">
    <property type="entry name" value="HD_domain"/>
</dbReference>
<evidence type="ECO:0000256" key="1">
    <source>
        <dbReference type="ARBA" id="ARBA00001946"/>
    </source>
</evidence>
<evidence type="ECO:0000256" key="3">
    <source>
        <dbReference type="ARBA" id="ARBA00022694"/>
    </source>
</evidence>
<protein>
    <recommendedName>
        <fullName evidence="10">HD domain-containing protein</fullName>
    </recommendedName>
</protein>
<evidence type="ECO:0000256" key="9">
    <source>
        <dbReference type="SAM" id="Coils"/>
    </source>
</evidence>
<dbReference type="Pfam" id="PF01966">
    <property type="entry name" value="HD"/>
    <property type="match status" value="1"/>
</dbReference>
<dbReference type="STRING" id="1797298.A2988_02050"/>
<dbReference type="Pfam" id="PF01743">
    <property type="entry name" value="PolyA_pol"/>
    <property type="match status" value="1"/>
</dbReference>
<dbReference type="AlphaFoldDB" id="A0A1F5BUK5"/>
<dbReference type="GO" id="GO:0000049">
    <property type="term" value="F:tRNA binding"/>
    <property type="evidence" value="ECO:0007669"/>
    <property type="project" value="TreeGrafter"/>
</dbReference>
<dbReference type="InterPro" id="IPR050264">
    <property type="entry name" value="Bact_CCA-adding_enz_type3_sf"/>
</dbReference>
<evidence type="ECO:0000313" key="11">
    <source>
        <dbReference type="EMBL" id="OGD34290.1"/>
    </source>
</evidence>
<dbReference type="GO" id="GO:0046872">
    <property type="term" value="F:metal ion binding"/>
    <property type="evidence" value="ECO:0007669"/>
    <property type="project" value="UniProtKB-KW"/>
</dbReference>
<comment type="cofactor">
    <cofactor evidence="1">
        <name>Mg(2+)</name>
        <dbReference type="ChEBI" id="CHEBI:18420"/>
    </cofactor>
</comment>
<dbReference type="SUPFAM" id="SSF81891">
    <property type="entry name" value="Poly A polymerase C-terminal region-like"/>
    <property type="match status" value="1"/>
</dbReference>
<keyword evidence="7" id="KW-0460">Magnesium</keyword>
<dbReference type="Gene3D" id="3.30.460.10">
    <property type="entry name" value="Beta Polymerase, domain 2"/>
    <property type="match status" value="1"/>
</dbReference>
<evidence type="ECO:0000259" key="10">
    <source>
        <dbReference type="PROSITE" id="PS51831"/>
    </source>
</evidence>
<sequence>MQIPSPVMFVLEALRTAGYEAYAVGGCVRDFALSREPKDWDVATSAKPDDIQKIFSKSFYENKFGTVTVLKDSMEIQVTTYRIDNRYSDKRHPDSVKYTSDLKEDLTRRDFTMNAMALDAVSAGDTEGDFKSRQQHRGTLLKPSSVSPRIIDPFNGQQDLRDKLIRAVGDPKERFGEDALRLMRAARFAAQLDFLIEENTLRALKELAPTIKFVSHERIRDELVKIIMSVRAGKGIDLLRETGLLAVFLPEVMEGYGVGQNKHHIYDVYEHNMRALQYAAEQGFNLETRLASLFHDVAKPRVKVGDGPNSTFYNHDLVGAKMTRQIMQRMKFSLSEIEKTSLLVRYHLFYYNVDEVTPSSVRRLIKNVGLENMDDLINVRFADRIGSGVPKAEPYKLRHFRYMVDKVSKDPISVKMLKINGDDVMKILGIPPGPKVGILLQALFSEVLDDPSKNEENELKKRTMELDKFSASELSEMIRKAEERVKTLEDEEKRQYRV</sequence>
<dbReference type="CDD" id="cd05398">
    <property type="entry name" value="NT_ClassII-CCAase"/>
    <property type="match status" value="1"/>
</dbReference>
<keyword evidence="5" id="KW-0479">Metal-binding</keyword>
<dbReference type="GO" id="GO:0000166">
    <property type="term" value="F:nucleotide binding"/>
    <property type="evidence" value="ECO:0007669"/>
    <property type="project" value="UniProtKB-KW"/>
</dbReference>
<dbReference type="InterPro" id="IPR002646">
    <property type="entry name" value="PolA_pol_head_dom"/>
</dbReference>
<organism evidence="11 12">
    <name type="scientific">Candidatus Azambacteria bacterium RIFCSPLOWO2_01_FULL_46_25</name>
    <dbReference type="NCBI Taxonomy" id="1797298"/>
    <lineage>
        <taxon>Bacteria</taxon>
        <taxon>Candidatus Azamiibacteriota</taxon>
    </lineage>
</organism>
<name>A0A1F5BUK5_9BACT</name>
<dbReference type="Proteomes" id="UP000176650">
    <property type="component" value="Unassembled WGS sequence"/>
</dbReference>
<dbReference type="PROSITE" id="PS51831">
    <property type="entry name" value="HD"/>
    <property type="match status" value="1"/>
</dbReference>
<reference evidence="11 12" key="1">
    <citation type="journal article" date="2016" name="Nat. Commun.">
        <title>Thousands of microbial genomes shed light on interconnected biogeochemical processes in an aquifer system.</title>
        <authorList>
            <person name="Anantharaman K."/>
            <person name="Brown C.T."/>
            <person name="Hug L.A."/>
            <person name="Sharon I."/>
            <person name="Castelle C.J."/>
            <person name="Probst A.J."/>
            <person name="Thomas B.C."/>
            <person name="Singh A."/>
            <person name="Wilkins M.J."/>
            <person name="Karaoz U."/>
            <person name="Brodie E.L."/>
            <person name="Williams K.H."/>
            <person name="Hubbard S.S."/>
            <person name="Banfield J.F."/>
        </authorList>
    </citation>
    <scope>NUCLEOTIDE SEQUENCE [LARGE SCALE GENOMIC DNA]</scope>
</reference>
<keyword evidence="9" id="KW-0175">Coiled coil</keyword>
<accession>A0A1F5BUK5</accession>
<gene>
    <name evidence="11" type="ORF">A2988_02050</name>
</gene>
<evidence type="ECO:0000256" key="4">
    <source>
        <dbReference type="ARBA" id="ARBA00022695"/>
    </source>
</evidence>
<dbReference type="PANTHER" id="PTHR46173">
    <property type="entry name" value="CCA TRNA NUCLEOTIDYLTRANSFERASE 1, MITOCHONDRIAL"/>
    <property type="match status" value="1"/>
</dbReference>
<evidence type="ECO:0000256" key="8">
    <source>
        <dbReference type="RuleBase" id="RU003953"/>
    </source>
</evidence>
<dbReference type="GO" id="GO:0008033">
    <property type="term" value="P:tRNA processing"/>
    <property type="evidence" value="ECO:0007669"/>
    <property type="project" value="UniProtKB-KW"/>
</dbReference>
<proteinExistence type="inferred from homology"/>
<comment type="similarity">
    <text evidence="8">Belongs to the tRNA nucleotidyltransferase/poly(A) polymerase family.</text>
</comment>
<evidence type="ECO:0000256" key="7">
    <source>
        <dbReference type="ARBA" id="ARBA00022842"/>
    </source>
</evidence>
<keyword evidence="3" id="KW-0819">tRNA processing</keyword>
<evidence type="ECO:0000256" key="2">
    <source>
        <dbReference type="ARBA" id="ARBA00022679"/>
    </source>
</evidence>